<dbReference type="AlphaFoldDB" id="A0A4R5CKD7"/>
<dbReference type="Gene3D" id="3.40.50.10600">
    <property type="entry name" value="SpoIIaa-like domains"/>
    <property type="match status" value="1"/>
</dbReference>
<accession>A0A4R5CKD7</accession>
<dbReference type="InterPro" id="IPR021866">
    <property type="entry name" value="SpoIIAA-like"/>
</dbReference>
<evidence type="ECO:0000313" key="2">
    <source>
        <dbReference type="Proteomes" id="UP000295479"/>
    </source>
</evidence>
<evidence type="ECO:0000313" key="1">
    <source>
        <dbReference type="EMBL" id="TDD97912.1"/>
    </source>
</evidence>
<proteinExistence type="predicted"/>
<dbReference type="RefSeq" id="WP_132003594.1">
    <property type="nucleotide sequence ID" value="NZ_SMFK01000003.1"/>
</dbReference>
<reference evidence="1 2" key="1">
    <citation type="submission" date="2019-03" db="EMBL/GenBank/DDBJ databases">
        <title>Flavobacterium AR-3-4 sp. nov. isolated from arctic soil.</title>
        <authorList>
            <person name="Chaudhary D.K."/>
        </authorList>
    </citation>
    <scope>NUCLEOTIDE SEQUENCE [LARGE SCALE GENOMIC DNA]</scope>
    <source>
        <strain evidence="1 2">AR-3-4</strain>
    </source>
</reference>
<dbReference type="InterPro" id="IPR036513">
    <property type="entry name" value="STAS_dom_sf"/>
</dbReference>
<name>A0A4R5CKD7_9FLAO</name>
<protein>
    <submittedName>
        <fullName evidence="1">STAS/SEC14 domain-containing protein</fullName>
    </submittedName>
</protein>
<dbReference type="InterPro" id="IPR038396">
    <property type="entry name" value="SpoIIAA-like_sf"/>
</dbReference>
<dbReference type="OrthoDB" id="9811577at2"/>
<gene>
    <name evidence="1" type="ORF">E0F76_07370</name>
</gene>
<dbReference type="EMBL" id="SMFK01000003">
    <property type="protein sequence ID" value="TDD97912.1"/>
    <property type="molecule type" value="Genomic_DNA"/>
</dbReference>
<dbReference type="Proteomes" id="UP000295479">
    <property type="component" value="Unassembled WGS sequence"/>
</dbReference>
<comment type="caution">
    <text evidence="1">The sequence shown here is derived from an EMBL/GenBank/DDBJ whole genome shotgun (WGS) entry which is preliminary data.</text>
</comment>
<dbReference type="Pfam" id="PF11964">
    <property type="entry name" value="SpoIIAA-like"/>
    <property type="match status" value="1"/>
</dbReference>
<sequence>MLQLLDFTGKNIIATRANDLLGLRDYEKIHPFIHNIIGTGEKVRWYFEMDDGSISNSTGFWEDGILEFNYGKMNFKHTTDIEKIALVGTKKWENCMRSIMKPFTKATVMYFDLPDREKAKEWIINSDEDF</sequence>
<keyword evidence="2" id="KW-1185">Reference proteome</keyword>
<organism evidence="1 2">
    <name type="scientific">Flavobacterium cellulosilyticum</name>
    <dbReference type="NCBI Taxonomy" id="2541731"/>
    <lineage>
        <taxon>Bacteria</taxon>
        <taxon>Pseudomonadati</taxon>
        <taxon>Bacteroidota</taxon>
        <taxon>Flavobacteriia</taxon>
        <taxon>Flavobacteriales</taxon>
        <taxon>Flavobacteriaceae</taxon>
        <taxon>Flavobacterium</taxon>
    </lineage>
</organism>
<dbReference type="SUPFAM" id="SSF52091">
    <property type="entry name" value="SpoIIaa-like"/>
    <property type="match status" value="1"/>
</dbReference>